<dbReference type="PANTHER" id="PTHR45641">
    <property type="entry name" value="TETRATRICOPEPTIDE REPEAT PROTEIN (AFU_ORTHOLOGUE AFUA_6G03870)"/>
    <property type="match status" value="1"/>
</dbReference>
<evidence type="ECO:0000256" key="2">
    <source>
        <dbReference type="ARBA" id="ARBA00022803"/>
    </source>
</evidence>
<feature type="repeat" description="TPR" evidence="3">
    <location>
        <begin position="1591"/>
        <end position="1624"/>
    </location>
</feature>
<dbReference type="CDD" id="cd21037">
    <property type="entry name" value="MLKL_NTD"/>
    <property type="match status" value="1"/>
</dbReference>
<dbReference type="GO" id="GO:0007166">
    <property type="term" value="P:cell surface receptor signaling pathway"/>
    <property type="evidence" value="ECO:0007669"/>
    <property type="project" value="InterPro"/>
</dbReference>
<reference evidence="4" key="1">
    <citation type="submission" date="2021-01" db="EMBL/GenBank/DDBJ databases">
        <authorList>
            <person name="Corre E."/>
            <person name="Pelletier E."/>
            <person name="Niang G."/>
            <person name="Scheremetjew M."/>
            <person name="Finn R."/>
            <person name="Kale V."/>
            <person name="Holt S."/>
            <person name="Cochrane G."/>
            <person name="Meng A."/>
            <person name="Brown T."/>
            <person name="Cohen L."/>
        </authorList>
    </citation>
    <scope>NUCLEOTIDE SEQUENCE</scope>
    <source>
        <strain evidence="4">CCAP 955/1</strain>
    </source>
</reference>
<dbReference type="PANTHER" id="PTHR45641:SF19">
    <property type="entry name" value="NEPHROCYSTIN-3"/>
    <property type="match status" value="1"/>
</dbReference>
<dbReference type="InterPro" id="IPR011990">
    <property type="entry name" value="TPR-like_helical_dom_sf"/>
</dbReference>
<evidence type="ECO:0000256" key="1">
    <source>
        <dbReference type="ARBA" id="ARBA00022737"/>
    </source>
</evidence>
<keyword evidence="1" id="KW-0677">Repeat</keyword>
<dbReference type="Gene3D" id="1.25.40.10">
    <property type="entry name" value="Tetratricopeptide repeat domain"/>
    <property type="match status" value="7"/>
</dbReference>
<dbReference type="PROSITE" id="PS50005">
    <property type="entry name" value="TPR"/>
    <property type="match status" value="2"/>
</dbReference>
<dbReference type="EMBL" id="HBIC01026438">
    <property type="protein sequence ID" value="CAE0284317.1"/>
    <property type="molecule type" value="Transcribed_RNA"/>
</dbReference>
<dbReference type="SUPFAM" id="SSF52540">
    <property type="entry name" value="P-loop containing nucleoside triphosphate hydrolases"/>
    <property type="match status" value="1"/>
</dbReference>
<accession>A0A7S3H453</accession>
<name>A0A7S3H453_9STRA</name>
<evidence type="ECO:0000256" key="3">
    <source>
        <dbReference type="PROSITE-ProRule" id="PRU00339"/>
    </source>
</evidence>
<gene>
    <name evidence="4" type="ORF">SELO1098_LOCUS13158</name>
</gene>
<dbReference type="Gene3D" id="1.20.930.20">
    <property type="entry name" value="Adaptor protein Cbl, N-terminal domain"/>
    <property type="match status" value="1"/>
</dbReference>
<dbReference type="InterPro" id="IPR059179">
    <property type="entry name" value="MLKL-like_MCAfunc"/>
</dbReference>
<organism evidence="4">
    <name type="scientific">Spumella elongata</name>
    <dbReference type="NCBI Taxonomy" id="89044"/>
    <lineage>
        <taxon>Eukaryota</taxon>
        <taxon>Sar</taxon>
        <taxon>Stramenopiles</taxon>
        <taxon>Ochrophyta</taxon>
        <taxon>Chrysophyceae</taxon>
        <taxon>Chromulinales</taxon>
        <taxon>Chromulinaceae</taxon>
        <taxon>Spumella</taxon>
    </lineage>
</organism>
<dbReference type="InterPro" id="IPR019734">
    <property type="entry name" value="TPR_rpt"/>
</dbReference>
<dbReference type="InterPro" id="IPR036537">
    <property type="entry name" value="Adaptor_Cbl_N_dom_sf"/>
</dbReference>
<dbReference type="Pfam" id="PF13374">
    <property type="entry name" value="TPR_10"/>
    <property type="match status" value="4"/>
</dbReference>
<protein>
    <submittedName>
        <fullName evidence="4">Uncharacterized protein</fullName>
    </submittedName>
</protein>
<evidence type="ECO:0000313" key="4">
    <source>
        <dbReference type="EMBL" id="CAE0284317.1"/>
    </source>
</evidence>
<feature type="repeat" description="TPR" evidence="3">
    <location>
        <begin position="1251"/>
        <end position="1284"/>
    </location>
</feature>
<dbReference type="Pfam" id="PF13424">
    <property type="entry name" value="TPR_12"/>
    <property type="match status" value="7"/>
</dbReference>
<dbReference type="InterPro" id="IPR027417">
    <property type="entry name" value="P-loop_NTPase"/>
</dbReference>
<dbReference type="SMART" id="SM00028">
    <property type="entry name" value="TPR"/>
    <property type="match status" value="17"/>
</dbReference>
<sequence>MAEATVTLITTLGSKVPVVGKFFELVDDLLTLLNNFKCNRKAAREFSAHAKEVVNLLLPELEEQMNTNNSKLLEVHFNSINAVVEEATEYFQAFTKKGFLMTLLQGSDPKRMFEEYDNALVTKVNNLNSALGIESLKLQTRTFEVVCDIGTQLDALKTQSGTGEVTLSPAAMEELSRLIDAQLEDVQEETVNSIEELLEQGPHMMIKVLSLRKFWRDCFGSNFGVNAEDLLELMLDYCSDELDNDEGALRSALTLGGDKVSVIRMKKMTRSVPEDATLLEAIRSICEQARLGPQRQFVVPPMPLPVCWSRARSAAPSVAWGANLHGNIRRMLDPRCGLDGYQQLRSWTSVHGPAGSGKTFRLLAAAHELKNEPSVSVLWVDLRGAVSESDVLNGLSLELSLGGVNKLEDVFPAFRALLLKCCGLGTTDGKPAHCTIILDHVEVASAAALGPLLSLIQEMMNQADATTACSLSVAVVSVDASPLQPHNVCASIPADSCTTLEIGPLTDAEAQHLVSISWRKAAVAAQVCNVGKNLPGKMAHLAKLDASDLDCFRRITNDASVFGSSLSSADRLCAACLFAPLRTGYVFDYALSWHLCRDAFHNDGLAWKQSMSKLLSIGWIRQKSDQGFYIPSDSMGEASSATVDPQAQWDKYYQYWADQLVKVDTMLLGREAAIALMEYNTNSFHYTLLLTTAERVTSAVATAVPANIVHPANVKACVCQLMGHLEYILVARFSPQRRTAVCQSFVAVLCDGDSSGIFTDEKLQNLTQGNLAVAKPIFLALVEYGAAFNAEVRTTEAEVVLSSALACMQRLDTIAIEEDGLSLVLARALVELAAVINRTDKFADALLLQRKALALRIAVLGGEHLLVAMSMFVIARSLYRLDRHHEALDMYKDAMCLLERLLAIEAADVALLQECFAEILGEREMGKCEDALNFHNLVLELKIRLFGEFHETVAYSLSSIGSVLSLMGNDVAALPYFQSSLELRRKLFGEKHAYVAVSLNNTANVLNSLNKHEEALSMYEESLNLTVYAFGASHTGCATTLCNIAACMRKLGRFSDALAKYEQSLAIRLHIYGGRHSDVAYVQQCMGFVLNQLERYEEALAMFQSALAVRMAVLGPGDEAVGETSNCIGDVMMKLNSAEEALEFYNQSLEVNKQLLGQDHPNTIRSLSDVVEALIVLNMPEDALEALNELLCIRFRVHGLGEHADTAAALNSTAFVLEALGKYPLALDYHQQSLAMYSKVLPDPNQHYGVADAHYGIAAALSQLGNKEEAVSAYQKAAAIYRRALGEDHESVAGTLNTIAELLSIMHKHQEALEARQQVLSICKRVHGAAAHADTAAALNSVGLELTALNKHHEALEYYEKSILISYEVLPGPDRCKANIYYNIAVAHVELGNKVEALSSFQAAFVIYQRVLGEDHESVSSTLIAIVNLLATMNRNHQALAARQEVLAIRQRVHGTASHVDTADALNQVALALQVLGRHTEALDLHQQSLAMYLEVLPDPDQHRTVADLHFNIAVACNSLGNKTEALAIYQKAVTIYRCTLGEDHEDVSSTLCTIAELLVSMYRQEEGIRYYQKVVLILQRAPSATQANVALVLTKIGEAYSEINKYDDTLSFFQRALEACHAVHGRDHAVVAVATDNVAFCLFRLGRTYESLAMLRESLAIRRRLHADNPDHPDVIASKYFISFVKCREVSTCSQIAHQLVAIIICIVVICAVS</sequence>
<proteinExistence type="predicted"/>
<keyword evidence="2 3" id="KW-0802">TPR repeat</keyword>
<dbReference type="SUPFAM" id="SSF48452">
    <property type="entry name" value="TPR-like"/>
    <property type="match status" value="6"/>
</dbReference>